<dbReference type="PROSITE" id="PS51257">
    <property type="entry name" value="PROKAR_LIPOPROTEIN"/>
    <property type="match status" value="1"/>
</dbReference>
<dbReference type="Gene3D" id="1.10.287.470">
    <property type="entry name" value="Helix hairpin bin"/>
    <property type="match status" value="1"/>
</dbReference>
<dbReference type="InterPro" id="IPR006143">
    <property type="entry name" value="RND_pump_MFP"/>
</dbReference>
<dbReference type="GO" id="GO:0060003">
    <property type="term" value="P:copper ion export"/>
    <property type="evidence" value="ECO:0007669"/>
    <property type="project" value="TreeGrafter"/>
</dbReference>
<dbReference type="NCBIfam" id="TIGR01730">
    <property type="entry name" value="RND_mfp"/>
    <property type="match status" value="1"/>
</dbReference>
<dbReference type="PANTHER" id="PTHR30097:SF4">
    <property type="entry name" value="SLR6042 PROTEIN"/>
    <property type="match status" value="1"/>
</dbReference>
<feature type="region of interest" description="Disordered" evidence="3">
    <location>
        <begin position="24"/>
        <end position="51"/>
    </location>
</feature>
<dbReference type="Pfam" id="PF25919">
    <property type="entry name" value="BSH_CusB"/>
    <property type="match status" value="1"/>
</dbReference>
<evidence type="ECO:0000313" key="6">
    <source>
        <dbReference type="Proteomes" id="UP000231564"/>
    </source>
</evidence>
<evidence type="ECO:0000313" key="5">
    <source>
        <dbReference type="EMBL" id="SFZ82823.1"/>
    </source>
</evidence>
<dbReference type="STRING" id="1349785.GCA_000509405_00882"/>
<gene>
    <name evidence="5" type="primary">czcB</name>
    <name evidence="5" type="ORF">MARIT_1769</name>
</gene>
<dbReference type="Gene3D" id="2.40.50.100">
    <property type="match status" value="1"/>
</dbReference>
<accession>A0A2H1E9X4</accession>
<evidence type="ECO:0000259" key="4">
    <source>
        <dbReference type="Pfam" id="PF25919"/>
    </source>
</evidence>
<dbReference type="RefSeq" id="WP_024741779.1">
    <property type="nucleotide sequence ID" value="NZ_BAUG01000036.1"/>
</dbReference>
<dbReference type="GO" id="GO:0022857">
    <property type="term" value="F:transmembrane transporter activity"/>
    <property type="evidence" value="ECO:0007669"/>
    <property type="project" value="InterPro"/>
</dbReference>
<reference evidence="5 6" key="1">
    <citation type="submission" date="2016-11" db="EMBL/GenBank/DDBJ databases">
        <authorList>
            <person name="Jaros S."/>
            <person name="Januszkiewicz K."/>
            <person name="Wedrychowicz H."/>
        </authorList>
    </citation>
    <scope>NUCLEOTIDE SEQUENCE [LARGE SCALE GENOMIC DNA]</scope>
    <source>
        <strain evidence="5">NCIMB 2154T</strain>
    </source>
</reference>
<evidence type="ECO:0000256" key="3">
    <source>
        <dbReference type="SAM" id="MobiDB-lite"/>
    </source>
</evidence>
<dbReference type="GO" id="GO:0016020">
    <property type="term" value="C:membrane"/>
    <property type="evidence" value="ECO:0007669"/>
    <property type="project" value="InterPro"/>
</dbReference>
<comment type="similarity">
    <text evidence="1">Belongs to the membrane fusion protein (MFP) (TC 8.A.1) family.</text>
</comment>
<dbReference type="KEGG" id="tmar:MARIT_1769"/>
<dbReference type="Gene3D" id="2.40.420.20">
    <property type="match status" value="1"/>
</dbReference>
<evidence type="ECO:0000256" key="1">
    <source>
        <dbReference type="ARBA" id="ARBA00009477"/>
    </source>
</evidence>
<dbReference type="EMBL" id="LT634361">
    <property type="protein sequence ID" value="SFZ82823.1"/>
    <property type="molecule type" value="Genomic_DNA"/>
</dbReference>
<dbReference type="InterPro" id="IPR051909">
    <property type="entry name" value="MFP_Cation_Efflux"/>
</dbReference>
<dbReference type="OrthoDB" id="9814657at2"/>
<dbReference type="SUPFAM" id="SSF111369">
    <property type="entry name" value="HlyD-like secretion proteins"/>
    <property type="match status" value="1"/>
</dbReference>
<protein>
    <submittedName>
        <fullName evidence="5">CzcB family heavy metal (Cobalt-zinc-cadmium) efflux pump</fullName>
    </submittedName>
</protein>
<dbReference type="Gene3D" id="2.40.30.170">
    <property type="match status" value="1"/>
</dbReference>
<sequence>MKKIIILAVTAIFIISCNLKGGDHSDHDHAAEEGVPNSKKESKEEHNENELHLTKEQLIAAGIQSEEITKREIRNRVAVTGTIEVPPQSKATIYAPLEAFVHKTNLLPGDKVTKGQIIAVLQHPNFIELQYAYLEAINKRNVAQADYKRKKMLLENEIASKKSYQIVEGAYRSAQSLVDSYKEQLKLAGLSPDKIVTKGIQQYVEVKAPISGYVVENNLNKGMFLAANSEMMEIIDNDHMHAELNVFGTDITKIKKGDEFIFKPSGVDVEYKGAIQLISQKVNEKTKTVNVHGHFEDEENRLKSGMFINAEILLKGREVFTVPENALIEKGDEYFVFMAESKTEFIPLEVTIGNSDKGFVEVKAIQGDNFNIRVVTKGAHFLKGKLLQQSGGMEGHAH</sequence>
<dbReference type="GO" id="GO:0015679">
    <property type="term" value="P:plasma membrane copper ion transport"/>
    <property type="evidence" value="ECO:0007669"/>
    <property type="project" value="TreeGrafter"/>
</dbReference>
<dbReference type="PANTHER" id="PTHR30097">
    <property type="entry name" value="CATION EFFLUX SYSTEM PROTEIN CUSB"/>
    <property type="match status" value="1"/>
</dbReference>
<name>A0A2H1E9X4_9FLAO</name>
<dbReference type="InterPro" id="IPR058790">
    <property type="entry name" value="BSH_CusB"/>
</dbReference>
<dbReference type="AlphaFoldDB" id="A0A2H1E9X4"/>
<keyword evidence="6" id="KW-1185">Reference proteome</keyword>
<dbReference type="GeneID" id="47723277"/>
<feature type="domain" description="CusB-like barrel-sandwich hybrid" evidence="4">
    <location>
        <begin position="92"/>
        <end position="234"/>
    </location>
</feature>
<organism evidence="5 6">
    <name type="scientific">Tenacibaculum maritimum NCIMB 2154</name>
    <dbReference type="NCBI Taxonomy" id="1349785"/>
    <lineage>
        <taxon>Bacteria</taxon>
        <taxon>Pseudomonadati</taxon>
        <taxon>Bacteroidota</taxon>
        <taxon>Flavobacteriia</taxon>
        <taxon>Flavobacteriales</taxon>
        <taxon>Flavobacteriaceae</taxon>
        <taxon>Tenacibaculum</taxon>
    </lineage>
</organism>
<dbReference type="Proteomes" id="UP000231564">
    <property type="component" value="Chromosome MARIT"/>
</dbReference>
<keyword evidence="2" id="KW-0813">Transport</keyword>
<dbReference type="GO" id="GO:0030313">
    <property type="term" value="C:cell envelope"/>
    <property type="evidence" value="ECO:0007669"/>
    <property type="project" value="TreeGrafter"/>
</dbReference>
<proteinExistence type="inferred from homology"/>
<evidence type="ECO:0000256" key="2">
    <source>
        <dbReference type="ARBA" id="ARBA00022448"/>
    </source>
</evidence>